<dbReference type="Gene3D" id="1.20.120.620">
    <property type="entry name" value="Backbone structure of the membrane domain of e. Coli histidine kinase receptor kdpd"/>
    <property type="match status" value="1"/>
</dbReference>
<dbReference type="Proteomes" id="UP000466864">
    <property type="component" value="Unassembled WGS sequence"/>
</dbReference>
<feature type="transmembrane region" description="Helical" evidence="13">
    <location>
        <begin position="161"/>
        <end position="178"/>
    </location>
</feature>
<feature type="domain" description="Histidine kinase" evidence="14">
    <location>
        <begin position="436"/>
        <end position="653"/>
    </location>
</feature>
<evidence type="ECO:0000256" key="12">
    <source>
        <dbReference type="ARBA" id="ARBA00023136"/>
    </source>
</evidence>
<dbReference type="SMART" id="SM00388">
    <property type="entry name" value="HisKA"/>
    <property type="match status" value="1"/>
</dbReference>
<dbReference type="SUPFAM" id="SSF55874">
    <property type="entry name" value="ATPase domain of HSP90 chaperone/DNA topoisomerase II/histidine kinase"/>
    <property type="match status" value="1"/>
</dbReference>
<evidence type="ECO:0000256" key="5">
    <source>
        <dbReference type="ARBA" id="ARBA00022679"/>
    </source>
</evidence>
<dbReference type="InterPro" id="IPR036097">
    <property type="entry name" value="HisK_dim/P_sf"/>
</dbReference>
<dbReference type="CDD" id="cd00075">
    <property type="entry name" value="HATPase"/>
    <property type="match status" value="1"/>
</dbReference>
<dbReference type="PANTHER" id="PTHR45569:SF1">
    <property type="entry name" value="SENSOR PROTEIN KDPD"/>
    <property type="match status" value="1"/>
</dbReference>
<feature type="transmembrane region" description="Helical" evidence="13">
    <location>
        <begin position="240"/>
        <end position="259"/>
    </location>
</feature>
<feature type="transmembrane region" description="Helical" evidence="13">
    <location>
        <begin position="190"/>
        <end position="220"/>
    </location>
</feature>
<sequence length="657" mass="73250">MSSEKKQNEHVLVCLSSSPANERLIRRAAQLSEAFHGYFTALYIETPDDRFLSPEDRQRLESNEKLAQKLGAQLEIIQGSNVAGMIAEYARASGVTKIVIGRSLGFSNRMHIGSKNRKLIDTLILLAPEADVYIIPDQRHTISSGLPLHLHFEAGSTLKNFLFSAAMLAVCSLIGWFFQSVNGAESNIIVFYIFFVFLISIRTASWICSLCASAVSVFIFNYLFTSPHFSLRAYDTRYTLSFAVMFVIAFLTGINAARLKIQARNSARMAFRIRILYDMNQLLEKSTKPQEIMDVTARQMIRLLQRNIIVYPASHNKLQQPSVYLSDASRMLTFDPAQEEAAAEAAFSSMEKTGHGTAQYADSNCIYYSVRLNHVGYGVIGIDVSKKSLNPYTAGIVVSMLSETALALENYHSKQEMEQSRLLAKNEQLRANLLRSISHDLRTPLTSISGAASILLSDSDKLDTDTKSGLFQNIYDDSMWLEDLVENLLSITRLSDGKMELHTSAELMGEVIQEARRHCSRKISEHIFQTELSSDLLMGKMDARLIVQLLVNLINNAVKYTPPGSHITVHCEKKGALIHTSVTDDGPGIDEQDKEHIFDMFYCGKKTVADSRRSMGLGLALCKSIAEAHGGTIRLTDNKPHGCIFTFTIPAEEVPEL</sequence>
<dbReference type="SMART" id="SM00387">
    <property type="entry name" value="HATPase_c"/>
    <property type="match status" value="1"/>
</dbReference>
<organism evidence="15 16">
    <name type="scientific">Bilifractor porci</name>
    <dbReference type="NCBI Taxonomy" id="2606636"/>
    <lineage>
        <taxon>Bacteria</taxon>
        <taxon>Bacillati</taxon>
        <taxon>Bacillota</taxon>
        <taxon>Clostridia</taxon>
        <taxon>Lachnospirales</taxon>
        <taxon>Lachnospiraceae</taxon>
        <taxon>Bilifractor</taxon>
    </lineage>
</organism>
<evidence type="ECO:0000313" key="15">
    <source>
        <dbReference type="EMBL" id="MST83053.1"/>
    </source>
</evidence>
<dbReference type="EMBL" id="VUMV01000014">
    <property type="protein sequence ID" value="MST83053.1"/>
    <property type="molecule type" value="Genomic_DNA"/>
</dbReference>
<dbReference type="InterPro" id="IPR029016">
    <property type="entry name" value="GAF-like_dom_sf"/>
</dbReference>
<keyword evidence="10 13" id="KW-1133">Transmembrane helix</keyword>
<proteinExistence type="predicted"/>
<evidence type="ECO:0000259" key="14">
    <source>
        <dbReference type="PROSITE" id="PS50109"/>
    </source>
</evidence>
<dbReference type="InterPro" id="IPR003594">
    <property type="entry name" value="HATPase_dom"/>
</dbReference>
<protein>
    <recommendedName>
        <fullName evidence="3">histidine kinase</fullName>
        <ecNumber evidence="3">2.7.13.3</ecNumber>
    </recommendedName>
</protein>
<keyword evidence="11" id="KW-0902">Two-component regulatory system</keyword>
<dbReference type="Gene3D" id="3.30.565.10">
    <property type="entry name" value="Histidine kinase-like ATPase, C-terminal domain"/>
    <property type="match status" value="1"/>
</dbReference>
<dbReference type="SUPFAM" id="SSF47384">
    <property type="entry name" value="Homodimeric domain of signal transducing histidine kinase"/>
    <property type="match status" value="1"/>
</dbReference>
<dbReference type="InterPro" id="IPR025201">
    <property type="entry name" value="KdpD_TM"/>
</dbReference>
<evidence type="ECO:0000256" key="6">
    <source>
        <dbReference type="ARBA" id="ARBA00022692"/>
    </source>
</evidence>
<evidence type="ECO:0000256" key="7">
    <source>
        <dbReference type="ARBA" id="ARBA00022741"/>
    </source>
</evidence>
<accession>A0A7X2PB59</accession>
<dbReference type="InterPro" id="IPR052023">
    <property type="entry name" value="Histidine_kinase_KdpD"/>
</dbReference>
<dbReference type="SUPFAM" id="SSF52402">
    <property type="entry name" value="Adenine nucleotide alpha hydrolases-like"/>
    <property type="match status" value="1"/>
</dbReference>
<reference evidence="15 16" key="1">
    <citation type="submission" date="2019-08" db="EMBL/GenBank/DDBJ databases">
        <title>In-depth cultivation of the pig gut microbiome towards novel bacterial diversity and tailored functional studies.</title>
        <authorList>
            <person name="Wylensek D."/>
            <person name="Hitch T.C.A."/>
            <person name="Clavel T."/>
        </authorList>
    </citation>
    <scope>NUCLEOTIDE SEQUENCE [LARGE SCALE GENOMIC DNA]</scope>
    <source>
        <strain evidence="15 16">Oil+RF-744-WCA-WT-13</strain>
    </source>
</reference>
<dbReference type="PANTHER" id="PTHR45569">
    <property type="entry name" value="SENSOR PROTEIN KDPD"/>
    <property type="match status" value="1"/>
</dbReference>
<name>A0A7X2PB59_9FIRM</name>
<evidence type="ECO:0000256" key="1">
    <source>
        <dbReference type="ARBA" id="ARBA00000085"/>
    </source>
</evidence>
<dbReference type="Pfam" id="PF00512">
    <property type="entry name" value="HisKA"/>
    <property type="match status" value="1"/>
</dbReference>
<dbReference type="InterPro" id="IPR036890">
    <property type="entry name" value="HATPase_C_sf"/>
</dbReference>
<dbReference type="CDD" id="cd01987">
    <property type="entry name" value="USP_KdpD-like"/>
    <property type="match status" value="1"/>
</dbReference>
<dbReference type="InterPro" id="IPR038318">
    <property type="entry name" value="KdpD_sf"/>
</dbReference>
<evidence type="ECO:0000256" key="10">
    <source>
        <dbReference type="ARBA" id="ARBA00022989"/>
    </source>
</evidence>
<dbReference type="RefSeq" id="WP_154458955.1">
    <property type="nucleotide sequence ID" value="NZ_VUMV01000014.1"/>
</dbReference>
<keyword evidence="8 15" id="KW-0418">Kinase</keyword>
<dbReference type="InterPro" id="IPR003661">
    <property type="entry name" value="HisK_dim/P_dom"/>
</dbReference>
<dbReference type="CDD" id="cd00082">
    <property type="entry name" value="HisKA"/>
    <property type="match status" value="1"/>
</dbReference>
<comment type="subcellular location">
    <subcellularLocation>
        <location evidence="2">Membrane</location>
        <topology evidence="2">Multi-pass membrane protein</topology>
    </subcellularLocation>
</comment>
<evidence type="ECO:0000256" key="11">
    <source>
        <dbReference type="ARBA" id="ARBA00023012"/>
    </source>
</evidence>
<dbReference type="PROSITE" id="PS50109">
    <property type="entry name" value="HIS_KIN"/>
    <property type="match status" value="1"/>
</dbReference>
<keyword evidence="9" id="KW-0067">ATP-binding</keyword>
<dbReference type="GO" id="GO:0000155">
    <property type="term" value="F:phosphorelay sensor kinase activity"/>
    <property type="evidence" value="ECO:0007669"/>
    <property type="project" value="InterPro"/>
</dbReference>
<evidence type="ECO:0000256" key="13">
    <source>
        <dbReference type="SAM" id="Phobius"/>
    </source>
</evidence>
<evidence type="ECO:0000256" key="8">
    <source>
        <dbReference type="ARBA" id="ARBA00022777"/>
    </source>
</evidence>
<dbReference type="InterPro" id="IPR014729">
    <property type="entry name" value="Rossmann-like_a/b/a_fold"/>
</dbReference>
<gene>
    <name evidence="15" type="ORF">FYJ60_12170</name>
</gene>
<dbReference type="Pfam" id="PF13493">
    <property type="entry name" value="DUF4118"/>
    <property type="match status" value="1"/>
</dbReference>
<dbReference type="Gene3D" id="1.10.287.130">
    <property type="match status" value="1"/>
</dbReference>
<dbReference type="FunFam" id="3.30.565.10:FF:000006">
    <property type="entry name" value="Sensor histidine kinase WalK"/>
    <property type="match status" value="1"/>
</dbReference>
<keyword evidence="16" id="KW-1185">Reference proteome</keyword>
<keyword evidence="5" id="KW-0808">Transferase</keyword>
<dbReference type="EC" id="2.7.13.3" evidence="3"/>
<comment type="caution">
    <text evidence="15">The sequence shown here is derived from an EMBL/GenBank/DDBJ whole genome shotgun (WGS) entry which is preliminary data.</text>
</comment>
<dbReference type="GO" id="GO:0005524">
    <property type="term" value="F:ATP binding"/>
    <property type="evidence" value="ECO:0007669"/>
    <property type="project" value="UniProtKB-KW"/>
</dbReference>
<dbReference type="GO" id="GO:0005886">
    <property type="term" value="C:plasma membrane"/>
    <property type="evidence" value="ECO:0007669"/>
    <property type="project" value="TreeGrafter"/>
</dbReference>
<dbReference type="Gene3D" id="3.30.450.40">
    <property type="match status" value="1"/>
</dbReference>
<dbReference type="Gene3D" id="3.40.50.620">
    <property type="entry name" value="HUPs"/>
    <property type="match status" value="1"/>
</dbReference>
<evidence type="ECO:0000313" key="16">
    <source>
        <dbReference type="Proteomes" id="UP000466864"/>
    </source>
</evidence>
<evidence type="ECO:0000256" key="4">
    <source>
        <dbReference type="ARBA" id="ARBA00022553"/>
    </source>
</evidence>
<dbReference type="InterPro" id="IPR004358">
    <property type="entry name" value="Sig_transdc_His_kin-like_C"/>
</dbReference>
<comment type="catalytic activity">
    <reaction evidence="1">
        <text>ATP + protein L-histidine = ADP + protein N-phospho-L-histidine.</text>
        <dbReference type="EC" id="2.7.13.3"/>
    </reaction>
</comment>
<keyword evidence="6 13" id="KW-0812">Transmembrane</keyword>
<dbReference type="PRINTS" id="PR00344">
    <property type="entry name" value="BCTRLSENSOR"/>
</dbReference>
<keyword evidence="7" id="KW-0547">Nucleotide-binding</keyword>
<evidence type="ECO:0000256" key="2">
    <source>
        <dbReference type="ARBA" id="ARBA00004141"/>
    </source>
</evidence>
<evidence type="ECO:0000256" key="3">
    <source>
        <dbReference type="ARBA" id="ARBA00012438"/>
    </source>
</evidence>
<dbReference type="AlphaFoldDB" id="A0A7X2PB59"/>
<dbReference type="InterPro" id="IPR005467">
    <property type="entry name" value="His_kinase_dom"/>
</dbReference>
<keyword evidence="12 13" id="KW-0472">Membrane</keyword>
<evidence type="ECO:0000256" key="9">
    <source>
        <dbReference type="ARBA" id="ARBA00022840"/>
    </source>
</evidence>
<keyword evidence="4" id="KW-0597">Phosphoprotein</keyword>
<dbReference type="Pfam" id="PF02518">
    <property type="entry name" value="HATPase_c"/>
    <property type="match status" value="1"/>
</dbReference>